<organism evidence="2 3">
    <name type="scientific">Candidatus Wolfebacteria bacterium RIFOXYB1_FULL_54_12</name>
    <dbReference type="NCBI Taxonomy" id="1802559"/>
    <lineage>
        <taxon>Bacteria</taxon>
        <taxon>Candidatus Wolfeibacteriota</taxon>
    </lineage>
</organism>
<sequence>MAGLFKIKRYSDCLFYGHLVLEKTLKALVVKNTGAHPKPIHNLSVLAQDACIELSKEDREFLAEVNKFNIHARYPDYKLAFYKLCDLDYTKPRIEKIKALSKQLWQM</sequence>
<comment type="caution">
    <text evidence="2">The sequence shown here is derived from an EMBL/GenBank/DDBJ whole genome shotgun (WGS) entry which is preliminary data.</text>
</comment>
<dbReference type="SUPFAM" id="SSF81593">
    <property type="entry name" value="Nucleotidyltransferase substrate binding subunit/domain"/>
    <property type="match status" value="1"/>
</dbReference>
<protein>
    <recommendedName>
        <fullName evidence="1">HEPN domain-containing protein</fullName>
    </recommendedName>
</protein>
<evidence type="ECO:0000259" key="1">
    <source>
        <dbReference type="PROSITE" id="PS50910"/>
    </source>
</evidence>
<reference evidence="2 3" key="1">
    <citation type="journal article" date="2016" name="Nat. Commun.">
        <title>Thousands of microbial genomes shed light on interconnected biogeochemical processes in an aquifer system.</title>
        <authorList>
            <person name="Anantharaman K."/>
            <person name="Brown C.T."/>
            <person name="Hug L.A."/>
            <person name="Sharon I."/>
            <person name="Castelle C.J."/>
            <person name="Probst A.J."/>
            <person name="Thomas B.C."/>
            <person name="Singh A."/>
            <person name="Wilkins M.J."/>
            <person name="Karaoz U."/>
            <person name="Brodie E.L."/>
            <person name="Williams K.H."/>
            <person name="Hubbard S.S."/>
            <person name="Banfield J.F."/>
        </authorList>
    </citation>
    <scope>NUCLEOTIDE SEQUENCE [LARGE SCALE GENOMIC DNA]</scope>
</reference>
<dbReference type="PROSITE" id="PS50910">
    <property type="entry name" value="HEPN"/>
    <property type="match status" value="1"/>
</dbReference>
<gene>
    <name evidence="2" type="ORF">A2372_01285</name>
</gene>
<name>A0A1F8DW21_9BACT</name>
<dbReference type="Gene3D" id="1.20.120.330">
    <property type="entry name" value="Nucleotidyltransferases domain 2"/>
    <property type="match status" value="1"/>
</dbReference>
<dbReference type="Pfam" id="PF05168">
    <property type="entry name" value="HEPN"/>
    <property type="match status" value="1"/>
</dbReference>
<proteinExistence type="predicted"/>
<feature type="domain" description="HEPN" evidence="1">
    <location>
        <begin position="1"/>
        <end position="104"/>
    </location>
</feature>
<evidence type="ECO:0000313" key="2">
    <source>
        <dbReference type="EMBL" id="OGM92800.1"/>
    </source>
</evidence>
<evidence type="ECO:0000313" key="3">
    <source>
        <dbReference type="Proteomes" id="UP000176422"/>
    </source>
</evidence>
<accession>A0A1F8DW21</accession>
<dbReference type="InterPro" id="IPR007842">
    <property type="entry name" value="HEPN_dom"/>
</dbReference>
<dbReference type="AlphaFoldDB" id="A0A1F8DW21"/>
<dbReference type="STRING" id="1802559.A2372_01285"/>
<dbReference type="Proteomes" id="UP000176422">
    <property type="component" value="Unassembled WGS sequence"/>
</dbReference>
<dbReference type="EMBL" id="MGIT01000003">
    <property type="protein sequence ID" value="OGM92800.1"/>
    <property type="molecule type" value="Genomic_DNA"/>
</dbReference>